<dbReference type="GO" id="GO:0016705">
    <property type="term" value="F:oxidoreductase activity, acting on paired donors, with incorporation or reduction of molecular oxygen"/>
    <property type="evidence" value="ECO:0007669"/>
    <property type="project" value="UniProtKB-ARBA"/>
</dbReference>
<keyword evidence="2" id="KW-0479">Metal-binding</keyword>
<accession>A0A5N6MUJ1</accession>
<dbReference type="SUPFAM" id="SSF51197">
    <property type="entry name" value="Clavaminate synthase-like"/>
    <property type="match status" value="1"/>
</dbReference>
<dbReference type="PROSITE" id="PS51471">
    <property type="entry name" value="FE2OG_OXY"/>
    <property type="match status" value="1"/>
</dbReference>
<keyword evidence="8" id="KW-1185">Reference proteome</keyword>
<comment type="similarity">
    <text evidence="1">Belongs to the iron/ascorbate-dependent oxidoreductase family.</text>
</comment>
<dbReference type="PRINTS" id="PR00257">
    <property type="entry name" value="PHOTSYSPSAAB"/>
</dbReference>
<feature type="domain" description="Fe2OG dioxygenase" evidence="6">
    <location>
        <begin position="432"/>
        <end position="535"/>
    </location>
</feature>
<keyword evidence="4" id="KW-0408">Iron</keyword>
<dbReference type="Proteomes" id="UP000326396">
    <property type="component" value="Linkage Group LG4"/>
</dbReference>
<dbReference type="GO" id="GO:0015979">
    <property type="term" value="P:photosynthesis"/>
    <property type="evidence" value="ECO:0007669"/>
    <property type="project" value="InterPro"/>
</dbReference>
<dbReference type="InterPro" id="IPR005123">
    <property type="entry name" value="Oxoglu/Fe-dep_dioxygenase_dom"/>
</dbReference>
<comment type="caution">
    <text evidence="7">The sequence shown here is derived from an EMBL/GenBank/DDBJ whole genome shotgun (WGS) entry which is preliminary data.</text>
</comment>
<dbReference type="InterPro" id="IPR026992">
    <property type="entry name" value="DIOX_N"/>
</dbReference>
<comment type="function">
    <text evidence="5">Probable 2-oxoglutarate-dependent dioxygenase that may be involved in glucosinolates biosynthesis. May play a role in the production of aliphatic glucosinolates.</text>
</comment>
<evidence type="ECO:0000256" key="3">
    <source>
        <dbReference type="ARBA" id="ARBA00023002"/>
    </source>
</evidence>
<dbReference type="InterPro" id="IPR044861">
    <property type="entry name" value="IPNS-like_FE2OG_OXY"/>
</dbReference>
<dbReference type="FunFam" id="2.60.120.330:FF:000022">
    <property type="entry name" value="Probable 2-oxoglutarate-dependent dioxygenase AOP1.2"/>
    <property type="match status" value="1"/>
</dbReference>
<dbReference type="GO" id="GO:0009535">
    <property type="term" value="C:chloroplast thylakoid membrane"/>
    <property type="evidence" value="ECO:0007669"/>
    <property type="project" value="TreeGrafter"/>
</dbReference>
<reference evidence="7 8" key="1">
    <citation type="submission" date="2019-05" db="EMBL/GenBank/DDBJ databases">
        <title>Mikania micrantha, genome provides insights into the molecular mechanism of rapid growth.</title>
        <authorList>
            <person name="Liu B."/>
        </authorList>
    </citation>
    <scope>NUCLEOTIDE SEQUENCE [LARGE SCALE GENOMIC DNA]</scope>
    <source>
        <strain evidence="7">NLD-2019</strain>
        <tissue evidence="7">Leaf</tissue>
    </source>
</reference>
<evidence type="ECO:0000313" key="8">
    <source>
        <dbReference type="Proteomes" id="UP000326396"/>
    </source>
</evidence>
<evidence type="ECO:0000256" key="5">
    <source>
        <dbReference type="ARBA" id="ARBA00057022"/>
    </source>
</evidence>
<dbReference type="Gene3D" id="2.60.120.330">
    <property type="entry name" value="B-lactam Antibiotic, Isopenicillin N Synthase, Chain"/>
    <property type="match status" value="1"/>
</dbReference>
<dbReference type="PANTHER" id="PTHR30128:SF19">
    <property type="entry name" value="PHOTOSYSTEM I P700 CHLOROPHYLL A APOPROTEIN A1-RELATED"/>
    <property type="match status" value="1"/>
</dbReference>
<dbReference type="InterPro" id="IPR027443">
    <property type="entry name" value="IPNS-like_sf"/>
</dbReference>
<sequence>MRSEGMDLLAQLYPSFAQGATPFFTLNWSKYADFLTFRGGLDPVTRGLWLTDTAHHHLAIAILFLIAGHMYRTNWGIGHGLKDILEAHKGPFTGQGHKGLYEILTTSWHAQLSLNLAMLGSLTIVVAHHMYAMPPYPYLATDYAIFMVRDYDPTTRYNDLLDRVLRHRDAIISHLNWACIFLGFHSFGLYIHNDTMSALGRPQDMFSDTAIQLQPVFAQWIQNTHALAPGATAPGATASTGLTWGASDVWGSISDQGVVTHITGGNFAQSSITINGWLRDFLWAQASQPGTESWDMTRQKVRHVLEEYGCFIAIYGGGGFTQEIRKQVFDSLKTLFDLPIETKTKNTSDKPFHGYLGPLIGTRTLMEGMGIEGATSYDKVQNFANLMWPSGNEAFSKSIHSYANLVSQLETMVTKMVFESYGVEKYYESFNESMSYLLKVMKYRPAKADESNLGAAAHTDKNFLSILDQNQVDGLEVQIKDDEWVTVEFLPSSFVVMATDVFMAWSNGRLRSPPHRVMMKGSAADRYSIALFTFKKGTVETPEEFVDDEHPPRFKPFDHYKYLDFFAKNPVYLDQRLINLFSGV</sequence>
<keyword evidence="3" id="KW-0560">Oxidoreductase</keyword>
<dbReference type="AlphaFoldDB" id="A0A5N6MUJ1"/>
<dbReference type="OrthoDB" id="288590at2759"/>
<proteinExistence type="inferred from homology"/>
<dbReference type="Gene3D" id="1.20.1130.10">
    <property type="entry name" value="Photosystem I PsaA/PsaB"/>
    <property type="match status" value="3"/>
</dbReference>
<evidence type="ECO:0000313" key="7">
    <source>
        <dbReference type="EMBL" id="KAD4178109.1"/>
    </source>
</evidence>
<dbReference type="Pfam" id="PF03171">
    <property type="entry name" value="2OG-FeII_Oxy"/>
    <property type="match status" value="1"/>
</dbReference>
<protein>
    <recommendedName>
        <fullName evidence="6">Fe2OG dioxygenase domain-containing protein</fullName>
    </recommendedName>
</protein>
<dbReference type="Pfam" id="PF14226">
    <property type="entry name" value="DIOX_N"/>
    <property type="match status" value="1"/>
</dbReference>
<dbReference type="InterPro" id="IPR001280">
    <property type="entry name" value="PSI_PsaA/B"/>
</dbReference>
<dbReference type="InterPro" id="IPR036408">
    <property type="entry name" value="PSI_PsaA/B_sf"/>
</dbReference>
<dbReference type="Pfam" id="PF00223">
    <property type="entry name" value="PsaA_PsaB"/>
    <property type="match status" value="2"/>
</dbReference>
<gene>
    <name evidence="7" type="ORF">E3N88_26700</name>
</gene>
<name>A0A5N6MUJ1_9ASTR</name>
<evidence type="ECO:0000256" key="1">
    <source>
        <dbReference type="ARBA" id="ARBA00008056"/>
    </source>
</evidence>
<evidence type="ECO:0000256" key="4">
    <source>
        <dbReference type="ARBA" id="ARBA00023004"/>
    </source>
</evidence>
<dbReference type="PANTHER" id="PTHR30128">
    <property type="entry name" value="OUTER MEMBRANE PROTEIN, OMPA-RELATED"/>
    <property type="match status" value="1"/>
</dbReference>
<evidence type="ECO:0000259" key="6">
    <source>
        <dbReference type="PROSITE" id="PS51471"/>
    </source>
</evidence>
<organism evidence="7 8">
    <name type="scientific">Mikania micrantha</name>
    <name type="common">bitter vine</name>
    <dbReference type="NCBI Taxonomy" id="192012"/>
    <lineage>
        <taxon>Eukaryota</taxon>
        <taxon>Viridiplantae</taxon>
        <taxon>Streptophyta</taxon>
        <taxon>Embryophyta</taxon>
        <taxon>Tracheophyta</taxon>
        <taxon>Spermatophyta</taxon>
        <taxon>Magnoliopsida</taxon>
        <taxon>eudicotyledons</taxon>
        <taxon>Gunneridae</taxon>
        <taxon>Pentapetalae</taxon>
        <taxon>asterids</taxon>
        <taxon>campanulids</taxon>
        <taxon>Asterales</taxon>
        <taxon>Asteraceae</taxon>
        <taxon>Asteroideae</taxon>
        <taxon>Heliantheae alliance</taxon>
        <taxon>Eupatorieae</taxon>
        <taxon>Mikania</taxon>
    </lineage>
</organism>
<dbReference type="EMBL" id="SZYD01000014">
    <property type="protein sequence ID" value="KAD4178109.1"/>
    <property type="molecule type" value="Genomic_DNA"/>
</dbReference>
<dbReference type="GO" id="GO:0046872">
    <property type="term" value="F:metal ion binding"/>
    <property type="evidence" value="ECO:0007669"/>
    <property type="project" value="UniProtKB-KW"/>
</dbReference>
<evidence type="ECO:0000256" key="2">
    <source>
        <dbReference type="ARBA" id="ARBA00022723"/>
    </source>
</evidence>
<dbReference type="SUPFAM" id="SSF81558">
    <property type="entry name" value="Photosystem I subunits PsaA/PsaB"/>
    <property type="match status" value="1"/>
</dbReference>